<comment type="caution">
    <text evidence="2">The sequence shown here is derived from an EMBL/GenBank/DDBJ whole genome shotgun (WGS) entry which is preliminary data.</text>
</comment>
<gene>
    <name evidence="2" type="ORF">PG991_002496</name>
</gene>
<name>A0ABR1SFJ8_9PEZI</name>
<feature type="region of interest" description="Disordered" evidence="1">
    <location>
        <begin position="1128"/>
        <end position="1147"/>
    </location>
</feature>
<feature type="region of interest" description="Disordered" evidence="1">
    <location>
        <begin position="572"/>
        <end position="631"/>
    </location>
</feature>
<feature type="region of interest" description="Disordered" evidence="1">
    <location>
        <begin position="456"/>
        <end position="523"/>
    </location>
</feature>
<keyword evidence="3" id="KW-1185">Reference proteome</keyword>
<evidence type="ECO:0000256" key="1">
    <source>
        <dbReference type="SAM" id="MobiDB-lite"/>
    </source>
</evidence>
<reference evidence="2 3" key="1">
    <citation type="submission" date="2023-01" db="EMBL/GenBank/DDBJ databases">
        <title>Analysis of 21 Apiospora genomes using comparative genomics revels a genus with tremendous synthesis potential of carbohydrate active enzymes and secondary metabolites.</title>
        <authorList>
            <person name="Sorensen T."/>
        </authorList>
    </citation>
    <scope>NUCLEOTIDE SEQUENCE [LARGE SCALE GENOMIC DNA]</scope>
    <source>
        <strain evidence="2 3">CBS 20057</strain>
    </source>
</reference>
<organism evidence="2 3">
    <name type="scientific">Apiospora marii</name>
    <dbReference type="NCBI Taxonomy" id="335849"/>
    <lineage>
        <taxon>Eukaryota</taxon>
        <taxon>Fungi</taxon>
        <taxon>Dikarya</taxon>
        <taxon>Ascomycota</taxon>
        <taxon>Pezizomycotina</taxon>
        <taxon>Sordariomycetes</taxon>
        <taxon>Xylariomycetidae</taxon>
        <taxon>Amphisphaeriales</taxon>
        <taxon>Apiosporaceae</taxon>
        <taxon>Apiospora</taxon>
    </lineage>
</organism>
<feature type="compositionally biased region" description="Basic and acidic residues" evidence="1">
    <location>
        <begin position="579"/>
        <end position="593"/>
    </location>
</feature>
<dbReference type="Proteomes" id="UP001396898">
    <property type="component" value="Unassembled WGS sequence"/>
</dbReference>
<proteinExistence type="predicted"/>
<feature type="compositionally biased region" description="Basic and acidic residues" evidence="1">
    <location>
        <begin position="1021"/>
        <end position="1040"/>
    </location>
</feature>
<evidence type="ECO:0000313" key="2">
    <source>
        <dbReference type="EMBL" id="KAK8033098.1"/>
    </source>
</evidence>
<evidence type="ECO:0000313" key="3">
    <source>
        <dbReference type="Proteomes" id="UP001396898"/>
    </source>
</evidence>
<accession>A0ABR1SFJ8</accession>
<sequence length="1147" mass="126895">MQLDQFAILGNFSNAPVDFALFRMNWWLTRMQLLGPVVALLQLSSGTMTRIIVKPGNYARGACRKTVPDGKDNVPAFCHFLGMLKVLCISLWLQNFNHTVVTNLPYGVDTPSKENSCPFALPVAYPARPKISFVAQLPTQAYSWPLHKPLRSVNENSALLPSPGALESMLKTTTETGDIGIFTIKPVKTSATITATSTHHGIQGSRSHNHLPMRRSVDDFRRQDDRRRLPSCRDTTSEILSFNTLQSHYSGGPLQRPRSPFPYPTRLKRPGARPASPAITESGLVDYSRMVEIDRISLRTGHGPGAPTLSRPHRRLPPLDARLDMNISTPILQTRGSHYISNRQSGTDSSRTASAASETSCSLSYCEKVLSSSTRTSSLTSVINMYHRMPPPLRHVQFGSLDPPPRYYDYTEDFEFKQPFVTATIEPVAPTPTRIPSMHQSLVFREGPEDQLSVQHVETEEKGDQSDETQSHQSRFTQDLGQGDTASTANTISRATQSPIATGQGTDIDCLPSQTGRDFMDTLDRSPDIASREAGTCSYHEMRLTAASGAKTASLEKQVVFHAGRTPTIRSEQGVIVRADTHDSKSEECEQKDGTQLVSKENPSQRRSKSEPATKYRGFFPKHSDSEQGWISLPTDSCVSMSEAYRNQGPRDILSSSDSLGDHRSTELDRTIGRSIGSANFMTTETIPGNTGGEAAINKNERQVNSAQNNTATVGVKGGSVGCQGQHKLHRGDTGLKIVTRNASDDDFPQLTQECSNTPLISPKPISPARQLKVKNSIPQLMKALPPLPTSTLAASTPSSTVDEYECAEILQPFSLSRSGTPRAQNHRGLQQPRDKFILRHPGEATNTQKKLPKIRFKTKVPATHEMDQRNSRPWNSESNYPWCRATNDVELLNENDDAGSHYSDRGSLRAPTYLSTYRTTSSPFTGTVRRYPDVQRSGVIQSLTNERPRDLFTASSRLCDAFRSTSRGDTQADSHARIGLDSQYSPGIAGEATPEAGPTFVAAHSSDSRRLSKAQSRISESGRTRETVSSQDARKERTRGLRKRLSNLRKLLARNRRPQSEPLGMLLEGNQTSDVDQHAFMQANPSLGNVDFESRSFTVSEGIPGEITGRRNFRRRVRDRISKWVKVTRRKMGAQSRGHPSDEEAK</sequence>
<dbReference type="EMBL" id="JAQQWI010000006">
    <property type="protein sequence ID" value="KAK8033098.1"/>
    <property type="molecule type" value="Genomic_DNA"/>
</dbReference>
<feature type="compositionally biased region" description="Polar residues" evidence="1">
    <location>
        <begin position="471"/>
        <end position="505"/>
    </location>
</feature>
<protein>
    <submittedName>
        <fullName evidence="2">Uncharacterized protein</fullName>
    </submittedName>
</protein>
<feature type="region of interest" description="Disordered" evidence="1">
    <location>
        <begin position="965"/>
        <end position="1041"/>
    </location>
</feature>